<dbReference type="Proteomes" id="UP001195483">
    <property type="component" value="Unassembled WGS sequence"/>
</dbReference>
<dbReference type="EMBL" id="JAEAOA010001138">
    <property type="protein sequence ID" value="KAK3611593.1"/>
    <property type="molecule type" value="Genomic_DNA"/>
</dbReference>
<sequence length="128" mass="14446">MELINETYPYLKENKEAHLSSPTTVSNTHRKQRGQENYFGGKRGMEAMEVTLSKGKSENKWKENAGTEDKMGKKYQQSRTRRNDKDYQLLSSTPPTAATIAVLATNAANSAQNKSLQYKETKEPASTR</sequence>
<protein>
    <submittedName>
        <fullName evidence="2">Uncharacterized protein</fullName>
    </submittedName>
</protein>
<reference evidence="2" key="1">
    <citation type="journal article" date="2021" name="Genome Biol. Evol.">
        <title>A High-Quality Reference Genome for a Parasitic Bivalve with Doubly Uniparental Inheritance (Bivalvia: Unionida).</title>
        <authorList>
            <person name="Smith C.H."/>
        </authorList>
    </citation>
    <scope>NUCLEOTIDE SEQUENCE</scope>
    <source>
        <strain evidence="2">CHS0354</strain>
    </source>
</reference>
<feature type="region of interest" description="Disordered" evidence="1">
    <location>
        <begin position="109"/>
        <end position="128"/>
    </location>
</feature>
<feature type="region of interest" description="Disordered" evidence="1">
    <location>
        <begin position="54"/>
        <end position="91"/>
    </location>
</feature>
<comment type="caution">
    <text evidence="2">The sequence shown here is derived from an EMBL/GenBank/DDBJ whole genome shotgun (WGS) entry which is preliminary data.</text>
</comment>
<evidence type="ECO:0000313" key="3">
    <source>
        <dbReference type="Proteomes" id="UP001195483"/>
    </source>
</evidence>
<evidence type="ECO:0000256" key="1">
    <source>
        <dbReference type="SAM" id="MobiDB-lite"/>
    </source>
</evidence>
<evidence type="ECO:0000313" key="2">
    <source>
        <dbReference type="EMBL" id="KAK3611593.1"/>
    </source>
</evidence>
<feature type="compositionally biased region" description="Basic and acidic residues" evidence="1">
    <location>
        <begin position="117"/>
        <end position="128"/>
    </location>
</feature>
<feature type="compositionally biased region" description="Basic and acidic residues" evidence="1">
    <location>
        <begin position="55"/>
        <end position="72"/>
    </location>
</feature>
<reference evidence="2" key="3">
    <citation type="submission" date="2023-05" db="EMBL/GenBank/DDBJ databases">
        <authorList>
            <person name="Smith C.H."/>
        </authorList>
    </citation>
    <scope>NUCLEOTIDE SEQUENCE</scope>
    <source>
        <strain evidence="2">CHS0354</strain>
        <tissue evidence="2">Mantle</tissue>
    </source>
</reference>
<gene>
    <name evidence="2" type="ORF">CHS0354_018285</name>
</gene>
<reference evidence="2" key="2">
    <citation type="journal article" date="2021" name="Genome Biol. Evol.">
        <title>Developing a high-quality reference genome for a parasitic bivalve with doubly uniparental inheritance (Bivalvia: Unionida).</title>
        <authorList>
            <person name="Smith C.H."/>
        </authorList>
    </citation>
    <scope>NUCLEOTIDE SEQUENCE</scope>
    <source>
        <strain evidence="2">CHS0354</strain>
        <tissue evidence="2">Mantle</tissue>
    </source>
</reference>
<dbReference type="AlphaFoldDB" id="A0AAE0WDS4"/>
<feature type="region of interest" description="Disordered" evidence="1">
    <location>
        <begin position="17"/>
        <end position="37"/>
    </location>
</feature>
<keyword evidence="3" id="KW-1185">Reference proteome</keyword>
<accession>A0AAE0WDS4</accession>
<proteinExistence type="predicted"/>
<name>A0AAE0WDS4_9BIVA</name>
<organism evidence="2 3">
    <name type="scientific">Potamilus streckersoni</name>
    <dbReference type="NCBI Taxonomy" id="2493646"/>
    <lineage>
        <taxon>Eukaryota</taxon>
        <taxon>Metazoa</taxon>
        <taxon>Spiralia</taxon>
        <taxon>Lophotrochozoa</taxon>
        <taxon>Mollusca</taxon>
        <taxon>Bivalvia</taxon>
        <taxon>Autobranchia</taxon>
        <taxon>Heteroconchia</taxon>
        <taxon>Palaeoheterodonta</taxon>
        <taxon>Unionida</taxon>
        <taxon>Unionoidea</taxon>
        <taxon>Unionidae</taxon>
        <taxon>Ambleminae</taxon>
        <taxon>Lampsilini</taxon>
        <taxon>Potamilus</taxon>
    </lineage>
</organism>